<evidence type="ECO:0000256" key="3">
    <source>
        <dbReference type="ARBA" id="ARBA00022475"/>
    </source>
</evidence>
<feature type="transmembrane region" description="Helical" evidence="7">
    <location>
        <begin position="102"/>
        <end position="124"/>
    </location>
</feature>
<evidence type="ECO:0000256" key="6">
    <source>
        <dbReference type="ARBA" id="ARBA00023136"/>
    </source>
</evidence>
<comment type="subcellular location">
    <subcellularLocation>
        <location evidence="1">Cell membrane</location>
        <topology evidence="1">Multi-pass membrane protein</topology>
    </subcellularLocation>
</comment>
<feature type="transmembrane region" description="Helical" evidence="7">
    <location>
        <begin position="136"/>
        <end position="158"/>
    </location>
</feature>
<dbReference type="SUPFAM" id="SSF103473">
    <property type="entry name" value="MFS general substrate transporter"/>
    <property type="match status" value="1"/>
</dbReference>
<protein>
    <submittedName>
        <fullName evidence="9">MFS transporter</fullName>
    </submittedName>
</protein>
<evidence type="ECO:0000256" key="1">
    <source>
        <dbReference type="ARBA" id="ARBA00004651"/>
    </source>
</evidence>
<feature type="transmembrane region" description="Helical" evidence="7">
    <location>
        <begin position="164"/>
        <end position="186"/>
    </location>
</feature>
<dbReference type="InterPro" id="IPR050171">
    <property type="entry name" value="MFS_Transporters"/>
</dbReference>
<name>A0A2P5SXI6_9GAMM</name>
<dbReference type="Proteomes" id="UP000296034">
    <property type="component" value="Unassembled WGS sequence"/>
</dbReference>
<evidence type="ECO:0000313" key="9">
    <source>
        <dbReference type="EMBL" id="PPI87051.1"/>
    </source>
</evidence>
<dbReference type="InterPro" id="IPR011701">
    <property type="entry name" value="MFS"/>
</dbReference>
<dbReference type="InterPro" id="IPR036259">
    <property type="entry name" value="MFS_trans_sf"/>
</dbReference>
<feature type="transmembrane region" description="Helical" evidence="7">
    <location>
        <begin position="80"/>
        <end position="96"/>
    </location>
</feature>
<gene>
    <name evidence="9" type="ORF">CRV11_03185</name>
</gene>
<dbReference type="InterPro" id="IPR054152">
    <property type="entry name" value="YajR_YAM"/>
</dbReference>
<dbReference type="InterPro" id="IPR020846">
    <property type="entry name" value="MFS_dom"/>
</dbReference>
<keyword evidence="5 7" id="KW-1133">Transmembrane helix</keyword>
<dbReference type="GO" id="GO:0005886">
    <property type="term" value="C:plasma membrane"/>
    <property type="evidence" value="ECO:0007669"/>
    <property type="project" value="UniProtKB-SubCell"/>
</dbReference>
<feature type="transmembrane region" description="Helical" evidence="7">
    <location>
        <begin position="282"/>
        <end position="301"/>
    </location>
</feature>
<dbReference type="GO" id="GO:0022857">
    <property type="term" value="F:transmembrane transporter activity"/>
    <property type="evidence" value="ECO:0007669"/>
    <property type="project" value="InterPro"/>
</dbReference>
<keyword evidence="6 7" id="KW-0472">Membrane</keyword>
<dbReference type="CDD" id="cd17472">
    <property type="entry name" value="MFS_YajR_like"/>
    <property type="match status" value="1"/>
</dbReference>
<evidence type="ECO:0000256" key="5">
    <source>
        <dbReference type="ARBA" id="ARBA00022989"/>
    </source>
</evidence>
<evidence type="ECO:0000256" key="7">
    <source>
        <dbReference type="SAM" id="Phobius"/>
    </source>
</evidence>
<feature type="transmembrane region" description="Helical" evidence="7">
    <location>
        <begin position="307"/>
        <end position="329"/>
    </location>
</feature>
<feature type="transmembrane region" description="Helical" evidence="7">
    <location>
        <begin position="253"/>
        <end position="275"/>
    </location>
</feature>
<evidence type="ECO:0000256" key="2">
    <source>
        <dbReference type="ARBA" id="ARBA00022448"/>
    </source>
</evidence>
<dbReference type="EMBL" id="PDKS01000005">
    <property type="protein sequence ID" value="PPI87051.1"/>
    <property type="molecule type" value="Genomic_DNA"/>
</dbReference>
<organism evidence="9 10">
    <name type="scientific">Candidatus Pantoea edessiphila</name>
    <dbReference type="NCBI Taxonomy" id="2044610"/>
    <lineage>
        <taxon>Bacteria</taxon>
        <taxon>Pseudomonadati</taxon>
        <taxon>Pseudomonadota</taxon>
        <taxon>Gammaproteobacteria</taxon>
        <taxon>Enterobacterales</taxon>
        <taxon>Erwiniaceae</taxon>
        <taxon>Pantoea</taxon>
    </lineage>
</organism>
<dbReference type="Pfam" id="PF07690">
    <property type="entry name" value="MFS_1"/>
    <property type="match status" value="1"/>
</dbReference>
<dbReference type="PANTHER" id="PTHR23517:SF2">
    <property type="entry name" value="MULTIDRUG RESISTANCE PROTEIN MDTH"/>
    <property type="match status" value="1"/>
</dbReference>
<reference evidence="9 10" key="1">
    <citation type="journal article" date="2018" name="Genome Biol. Evol.">
        <title>Cladogenesis and Genomic Streamlining in Extracellular Endosymbionts of Tropical Stink Bugs.</title>
        <authorList>
            <person name="Otero-Bravo A."/>
            <person name="Goffredi S."/>
            <person name="Sabree Z.L."/>
        </authorList>
    </citation>
    <scope>NUCLEOTIDE SEQUENCE [LARGE SCALE GENOMIC DNA]</scope>
    <source>
        <strain evidence="9 10">SoET</strain>
    </source>
</reference>
<keyword evidence="3" id="KW-1003">Cell membrane</keyword>
<feature type="domain" description="Major facilitator superfamily (MFS) profile" evidence="8">
    <location>
        <begin position="13"/>
        <end position="395"/>
    </location>
</feature>
<feature type="transmembrane region" description="Helical" evidence="7">
    <location>
        <begin position="48"/>
        <end position="68"/>
    </location>
</feature>
<evidence type="ECO:0000259" key="8">
    <source>
        <dbReference type="PROSITE" id="PS50850"/>
    </source>
</evidence>
<evidence type="ECO:0000313" key="10">
    <source>
        <dbReference type="Proteomes" id="UP000296034"/>
    </source>
</evidence>
<dbReference type="Gene3D" id="1.20.1250.20">
    <property type="entry name" value="MFS general substrate transporter like domains"/>
    <property type="match status" value="1"/>
</dbReference>
<feature type="transmembrane region" description="Helical" evidence="7">
    <location>
        <begin position="219"/>
        <end position="241"/>
    </location>
</feature>
<comment type="caution">
    <text evidence="9">The sequence shown here is derived from an EMBL/GenBank/DDBJ whole genome shotgun (WGS) entry which is preliminary data.</text>
</comment>
<keyword evidence="2" id="KW-0813">Transport</keyword>
<feature type="transmembrane region" description="Helical" evidence="7">
    <location>
        <begin position="371"/>
        <end position="390"/>
    </location>
</feature>
<evidence type="ECO:0000256" key="4">
    <source>
        <dbReference type="ARBA" id="ARBA00022692"/>
    </source>
</evidence>
<feature type="transmembrane region" description="Helical" evidence="7">
    <location>
        <begin position="21"/>
        <end position="42"/>
    </location>
</feature>
<dbReference type="PROSITE" id="PS50850">
    <property type="entry name" value="MFS"/>
    <property type="match status" value="1"/>
</dbReference>
<sequence>MKDKKLNTTELRTSVGLGIVFSLRMLGMFMVLPVLTTYGMLLQHANKTLIGIAIGIYGFTQAIFQIPFGLISDRVGRKPMIIFGLSLLMVGSLISANSNSIWSVIIGRALQGSGAISAVIMALLSDLTREQNLSKVTACIGINFGITFAIAIIISPIVTNAFGLHSLFWIIAFLSIICFFIVIYFVPIETNHKFIINREIGVVQNSFFKVLRNYKLIKLNISIFCLHTLLMCILIVLPHQFELLGIPISNHWKIYLITMLIAFASVIPIIIFTEINRFTKQVFLIGIMTILIAEILLHSFLNYFWTIIIGLQLFLIAFSLLEAIIPSWVSKESPLGYKGTAMGFYSTSQFLGVAFGSSIGGWIFGHFDAQAVFLYCILVSVVWLIICLNMSEPLYIISMRIKLNDKILAISNLEQKIKQQKGVFETLIIPEEKSLYIKIDNKLTDRSKIEKFLNCL</sequence>
<keyword evidence="4 7" id="KW-0812">Transmembrane</keyword>
<dbReference type="Gene3D" id="3.30.70.100">
    <property type="match status" value="1"/>
</dbReference>
<proteinExistence type="predicted"/>
<dbReference type="RefSeq" id="WP_136131910.1">
    <property type="nucleotide sequence ID" value="NZ_PDKS01000005.1"/>
</dbReference>
<dbReference type="Pfam" id="PF21987">
    <property type="entry name" value="YajR_YAM"/>
    <property type="match status" value="1"/>
</dbReference>
<feature type="transmembrane region" description="Helical" evidence="7">
    <location>
        <begin position="341"/>
        <end position="365"/>
    </location>
</feature>
<dbReference type="OrthoDB" id="9764259at2"/>
<dbReference type="AlphaFoldDB" id="A0A2P5SXI6"/>
<accession>A0A2P5SXI6</accession>
<dbReference type="PANTHER" id="PTHR23517">
    <property type="entry name" value="RESISTANCE PROTEIN MDTM, PUTATIVE-RELATED-RELATED"/>
    <property type="match status" value="1"/>
</dbReference>